<organism evidence="7">
    <name type="scientific">Ignisphaera aggregans</name>
    <dbReference type="NCBI Taxonomy" id="334771"/>
    <lineage>
        <taxon>Archaea</taxon>
        <taxon>Thermoproteota</taxon>
        <taxon>Thermoprotei</taxon>
        <taxon>Desulfurococcales</taxon>
        <taxon>Desulfurococcaceae</taxon>
        <taxon>Ignisphaera</taxon>
    </lineage>
</organism>
<dbReference type="GO" id="GO:0006865">
    <property type="term" value="P:amino acid transport"/>
    <property type="evidence" value="ECO:0007669"/>
    <property type="project" value="InterPro"/>
</dbReference>
<gene>
    <name evidence="7" type="ORF">ENM84_04710</name>
</gene>
<dbReference type="InterPro" id="IPR001123">
    <property type="entry name" value="LeuE-type"/>
</dbReference>
<evidence type="ECO:0000256" key="3">
    <source>
        <dbReference type="ARBA" id="ARBA00022692"/>
    </source>
</evidence>
<reference evidence="7" key="1">
    <citation type="journal article" date="2020" name="mSystems">
        <title>Genome- and Community-Level Interaction Insights into Carbon Utilization and Element Cycling Functions of Hydrothermarchaeota in Hydrothermal Sediment.</title>
        <authorList>
            <person name="Zhou Z."/>
            <person name="Liu Y."/>
            <person name="Xu W."/>
            <person name="Pan J."/>
            <person name="Luo Z.H."/>
            <person name="Li M."/>
        </authorList>
    </citation>
    <scope>NUCLEOTIDE SEQUENCE [LARGE SCALE GENOMIC DNA]</scope>
    <source>
        <strain evidence="7">SpSt-1121</strain>
    </source>
</reference>
<proteinExistence type="predicted"/>
<sequence length="215" mass="23431">MSIYTVVIQTLIASPSGALSPGPLTFATIALGVNGGWRKGVYVALGHMSFELPYVVLIAFAMNTIRDILSSFIGDIITVAGVGVLTFFALSLIRESLSNPKVGTRDIGVKGTSNAFVIGFLFTSLNIFFLLWWLSIGFSLILLALEIGFIGVIIMFLSHIWIDFLWLSMIAEAGKRGIAITGRKGYRVMLMVFGILLLFLGVNILMKRFTSISLL</sequence>
<feature type="transmembrane region" description="Helical" evidence="6">
    <location>
        <begin position="6"/>
        <end position="33"/>
    </location>
</feature>
<dbReference type="GO" id="GO:0005886">
    <property type="term" value="C:plasma membrane"/>
    <property type="evidence" value="ECO:0007669"/>
    <property type="project" value="UniProtKB-SubCell"/>
</dbReference>
<feature type="transmembrane region" description="Helical" evidence="6">
    <location>
        <begin position="188"/>
        <end position="206"/>
    </location>
</feature>
<keyword evidence="4 6" id="KW-1133">Transmembrane helix</keyword>
<evidence type="ECO:0008006" key="8">
    <source>
        <dbReference type="Google" id="ProtNLM"/>
    </source>
</evidence>
<protein>
    <recommendedName>
        <fullName evidence="8">Lysine transporter LysE</fullName>
    </recommendedName>
</protein>
<dbReference type="AlphaFoldDB" id="A0A7C5XMU5"/>
<keyword evidence="2" id="KW-1003">Cell membrane</keyword>
<evidence type="ECO:0000256" key="1">
    <source>
        <dbReference type="ARBA" id="ARBA00004651"/>
    </source>
</evidence>
<accession>A0A7C5XMU5</accession>
<feature type="transmembrane region" description="Helical" evidence="6">
    <location>
        <begin position="68"/>
        <end position="93"/>
    </location>
</feature>
<dbReference type="EMBL" id="DRZI01000198">
    <property type="protein sequence ID" value="HHP81949.1"/>
    <property type="molecule type" value="Genomic_DNA"/>
</dbReference>
<dbReference type="PANTHER" id="PTHR38825">
    <property type="entry name" value="LYSINE EXPORTER PROTEIN (LYSE/YGGA)"/>
    <property type="match status" value="1"/>
</dbReference>
<keyword evidence="5 6" id="KW-0472">Membrane</keyword>
<name>A0A7C5XMU5_9CREN</name>
<evidence type="ECO:0000256" key="4">
    <source>
        <dbReference type="ARBA" id="ARBA00022989"/>
    </source>
</evidence>
<comment type="subcellular location">
    <subcellularLocation>
        <location evidence="1">Cell membrane</location>
        <topology evidence="1">Multi-pass membrane protein</topology>
    </subcellularLocation>
</comment>
<evidence type="ECO:0000256" key="2">
    <source>
        <dbReference type="ARBA" id="ARBA00022475"/>
    </source>
</evidence>
<dbReference type="PANTHER" id="PTHR38825:SF1">
    <property type="entry name" value="TRANSPORTER, LYSE FAMILY"/>
    <property type="match status" value="1"/>
</dbReference>
<comment type="caution">
    <text evidence="7">The sequence shown here is derived from an EMBL/GenBank/DDBJ whole genome shotgun (WGS) entry which is preliminary data.</text>
</comment>
<evidence type="ECO:0000256" key="5">
    <source>
        <dbReference type="ARBA" id="ARBA00023136"/>
    </source>
</evidence>
<dbReference type="Pfam" id="PF01810">
    <property type="entry name" value="LysE"/>
    <property type="match status" value="1"/>
</dbReference>
<evidence type="ECO:0000313" key="7">
    <source>
        <dbReference type="EMBL" id="HHP81949.1"/>
    </source>
</evidence>
<feature type="transmembrane region" description="Helical" evidence="6">
    <location>
        <begin position="40"/>
        <end position="62"/>
    </location>
</feature>
<keyword evidence="3 6" id="KW-0812">Transmembrane</keyword>
<evidence type="ECO:0000256" key="6">
    <source>
        <dbReference type="SAM" id="Phobius"/>
    </source>
</evidence>
<feature type="transmembrane region" description="Helical" evidence="6">
    <location>
        <begin position="140"/>
        <end position="167"/>
    </location>
</feature>
<feature type="transmembrane region" description="Helical" evidence="6">
    <location>
        <begin position="114"/>
        <end position="134"/>
    </location>
</feature>